<comment type="catalytic activity">
    <reaction evidence="1">
        <text>Hydrolysis of alpha-(2-&gt;3)-, alpha-(2-&gt;6)-, alpha-(2-&gt;8)- glycosidic linkages of terminal sialic acid residues in oligosaccharides, glycoproteins, glycolipids, colominic acid and synthetic substrates.</text>
        <dbReference type="EC" id="3.2.1.18"/>
    </reaction>
</comment>
<dbReference type="OrthoDB" id="7294637at2"/>
<evidence type="ECO:0000256" key="5">
    <source>
        <dbReference type="SAM" id="SignalP"/>
    </source>
</evidence>
<dbReference type="PANTHER" id="PTHR10628">
    <property type="entry name" value="SIALIDASE"/>
    <property type="match status" value="1"/>
</dbReference>
<dbReference type="InterPro" id="IPR026856">
    <property type="entry name" value="Sialidase_fam"/>
</dbReference>
<dbReference type="STRING" id="1184151.AW736_18715"/>
<dbReference type="InterPro" id="IPR036278">
    <property type="entry name" value="Sialidase_sf"/>
</dbReference>
<dbReference type="Gene3D" id="2.120.10.10">
    <property type="match status" value="1"/>
</dbReference>
<dbReference type="PANTHER" id="PTHR10628:SF30">
    <property type="entry name" value="EXO-ALPHA-SIALIDASE"/>
    <property type="match status" value="1"/>
</dbReference>
<evidence type="ECO:0000259" key="6">
    <source>
        <dbReference type="Pfam" id="PF13088"/>
    </source>
</evidence>
<comment type="similarity">
    <text evidence="2">Belongs to the glycosyl hydrolase 33 family.</text>
</comment>
<gene>
    <name evidence="7" type="ORF">AW736_18715</name>
</gene>
<feature type="region of interest" description="Disordered" evidence="4">
    <location>
        <begin position="810"/>
        <end position="831"/>
    </location>
</feature>
<feature type="domain" description="Sialidase" evidence="6">
    <location>
        <begin position="49"/>
        <end position="366"/>
    </location>
</feature>
<dbReference type="GO" id="GO:0009313">
    <property type="term" value="P:oligosaccharide catabolic process"/>
    <property type="evidence" value="ECO:0007669"/>
    <property type="project" value="TreeGrafter"/>
</dbReference>
<dbReference type="EMBL" id="LRRQ01000144">
    <property type="protein sequence ID" value="OAM88108.1"/>
    <property type="molecule type" value="Genomic_DNA"/>
</dbReference>
<evidence type="ECO:0000256" key="1">
    <source>
        <dbReference type="ARBA" id="ARBA00000427"/>
    </source>
</evidence>
<dbReference type="InterPro" id="IPR011040">
    <property type="entry name" value="Sialidase"/>
</dbReference>
<dbReference type="Gene3D" id="2.120.10.30">
    <property type="entry name" value="TolB, C-terminal domain"/>
    <property type="match status" value="3"/>
</dbReference>
<dbReference type="GO" id="GO:0006689">
    <property type="term" value="P:ganglioside catabolic process"/>
    <property type="evidence" value="ECO:0007669"/>
    <property type="project" value="TreeGrafter"/>
</dbReference>
<comment type="caution">
    <text evidence="7">The sequence shown here is derived from an EMBL/GenBank/DDBJ whole genome shotgun (WGS) entry which is preliminary data.</text>
</comment>
<evidence type="ECO:0000313" key="7">
    <source>
        <dbReference type="EMBL" id="OAM88108.1"/>
    </source>
</evidence>
<feature type="chain" id="PRO_5008088679" description="exo-alpha-sialidase" evidence="5">
    <location>
        <begin position="23"/>
        <end position="872"/>
    </location>
</feature>
<evidence type="ECO:0000313" key="8">
    <source>
        <dbReference type="Proteomes" id="UP000078486"/>
    </source>
</evidence>
<dbReference type="GO" id="GO:0004308">
    <property type="term" value="F:exo-alpha-sialidase activity"/>
    <property type="evidence" value="ECO:0007669"/>
    <property type="project" value="UniProtKB-EC"/>
</dbReference>
<dbReference type="AlphaFoldDB" id="A0A178IEE7"/>
<feature type="signal peptide" evidence="5">
    <location>
        <begin position="1"/>
        <end position="22"/>
    </location>
</feature>
<dbReference type="SUPFAM" id="SSF63829">
    <property type="entry name" value="Calcium-dependent phosphotriesterase"/>
    <property type="match status" value="1"/>
</dbReference>
<evidence type="ECO:0000256" key="4">
    <source>
        <dbReference type="SAM" id="MobiDB-lite"/>
    </source>
</evidence>
<keyword evidence="5" id="KW-0732">Signal</keyword>
<organism evidence="7 8">
    <name type="scientific">Termitidicoccus mucosus</name>
    <dbReference type="NCBI Taxonomy" id="1184151"/>
    <lineage>
        <taxon>Bacteria</taxon>
        <taxon>Pseudomonadati</taxon>
        <taxon>Verrucomicrobiota</taxon>
        <taxon>Opitutia</taxon>
        <taxon>Opitutales</taxon>
        <taxon>Opitutaceae</taxon>
        <taxon>Termitidicoccus</taxon>
    </lineage>
</organism>
<sequence length="872" mass="90132">MKRLYAIGFAAALGFIPPLANAFKTDVFTSTQDGYASYRIPAVIKTNDGTLLAFCEGRKNSPADFGDIDMLVKRSTDGGRTWSAPILIWDDGGNTCGNTNPVLDETTGHVWLLMTHNLGDATHDGILAGKPEAGTRTIWVTHSEDNGRTWSPAKDITSQVKDPDWRWYATGPGIGIQVKNGFHAGRLVIPVCYSDSQKNGYAGIIYSDDHGQTWTAGGAVAGLVGETQVVEGFDAPGKLIINMRSNYGHHCRTQAASLDGGATWSPSPPAQVADLYDPVCQASILRWEDPSLTKGGFLLFSSPATSPEHVAAGVAEGVAVSAKDNIRERLTIRSSIDDGATWQRSLRLWDDLAAYSCLIRLDETTVGCLYENGELRPQNGPAGYLAANIYRRVSFETFSLGTLGAYRPANPAPPGNITALAGGSAALAASASDATGYRWQVSADGGLSWADISSLAAPAEHYSGWESATLSIANATDAMSGYSYRYVAVNSHGETASDSAVLTVETSRLGQAVGITLDNENNIYVTDAGHGAVQRITPAGIISFFSNTNAFAMPSGIKINPFPLAGVLHVVETGANAVRTLSASGSAGVLSDSAAAALNGPTAVAVDEKGNTYIADTAGHAIRMIVPGGSATLIAGAPGMAGSADGTGTAARFTRPSGVAVDITTTGTSGYLYVADTGNHTIRLIDLGTRGVTTFAGQAGSAGYASTAPVLFDTPKGIIVDGEGVVYVADSGNHVIRAIASRSNPMPAIAGGPRLAGFADGSGTHARFNQPSDLALGHDGNLYIVDYGNNFIRKLALDGRVSTVRAGLDDNAAGGGGDGNGGSSPDGSGEGGGAATAWFMAALGVLFLLRGASPRQASPRGIGADCKPPVRH</sequence>
<dbReference type="GO" id="GO:0016020">
    <property type="term" value="C:membrane"/>
    <property type="evidence" value="ECO:0007669"/>
    <property type="project" value="TreeGrafter"/>
</dbReference>
<dbReference type="Pfam" id="PF13088">
    <property type="entry name" value="BNR_2"/>
    <property type="match status" value="1"/>
</dbReference>
<dbReference type="EC" id="3.2.1.18" evidence="3"/>
<reference evidence="7 8" key="1">
    <citation type="submission" date="2016-01" db="EMBL/GenBank/DDBJ databases">
        <title>High potential of lignocellulose degradation of a new Verrucomicrobia species.</title>
        <authorList>
            <person name="Wang Y."/>
            <person name="Shi Y."/>
            <person name="Qiu Z."/>
            <person name="Liu S."/>
            <person name="Yang H."/>
        </authorList>
    </citation>
    <scope>NUCLEOTIDE SEQUENCE [LARGE SCALE GENOMIC DNA]</scope>
    <source>
        <strain evidence="7 8">TSB47</strain>
    </source>
</reference>
<feature type="compositionally biased region" description="Gly residues" evidence="4">
    <location>
        <begin position="813"/>
        <end position="831"/>
    </location>
</feature>
<keyword evidence="8" id="KW-1185">Reference proteome</keyword>
<dbReference type="InterPro" id="IPR011042">
    <property type="entry name" value="6-blade_b-propeller_TolB-like"/>
</dbReference>
<dbReference type="Proteomes" id="UP000078486">
    <property type="component" value="Unassembled WGS sequence"/>
</dbReference>
<accession>A0A178IEE7</accession>
<evidence type="ECO:0000256" key="2">
    <source>
        <dbReference type="ARBA" id="ARBA00009348"/>
    </source>
</evidence>
<protein>
    <recommendedName>
        <fullName evidence="3">exo-alpha-sialidase</fullName>
        <ecNumber evidence="3">3.2.1.18</ecNumber>
    </recommendedName>
</protein>
<evidence type="ECO:0000256" key="3">
    <source>
        <dbReference type="ARBA" id="ARBA00012733"/>
    </source>
</evidence>
<proteinExistence type="inferred from homology"/>
<dbReference type="SUPFAM" id="SSF50939">
    <property type="entry name" value="Sialidases"/>
    <property type="match status" value="1"/>
</dbReference>
<name>A0A178IEE7_9BACT</name>
<dbReference type="CDD" id="cd15482">
    <property type="entry name" value="Sialidase_non-viral"/>
    <property type="match status" value="1"/>
</dbReference>
<dbReference type="GO" id="GO:0005737">
    <property type="term" value="C:cytoplasm"/>
    <property type="evidence" value="ECO:0007669"/>
    <property type="project" value="TreeGrafter"/>
</dbReference>